<dbReference type="RefSeq" id="XP_037224768.1">
    <property type="nucleotide sequence ID" value="XM_037359673.1"/>
</dbReference>
<feature type="compositionally biased region" description="Polar residues" evidence="1">
    <location>
        <begin position="198"/>
        <end position="208"/>
    </location>
</feature>
<organism evidence="2 3">
    <name type="scientific">Mycena indigotica</name>
    <dbReference type="NCBI Taxonomy" id="2126181"/>
    <lineage>
        <taxon>Eukaryota</taxon>
        <taxon>Fungi</taxon>
        <taxon>Dikarya</taxon>
        <taxon>Basidiomycota</taxon>
        <taxon>Agaricomycotina</taxon>
        <taxon>Agaricomycetes</taxon>
        <taxon>Agaricomycetidae</taxon>
        <taxon>Agaricales</taxon>
        <taxon>Marasmiineae</taxon>
        <taxon>Mycenaceae</taxon>
        <taxon>Mycena</taxon>
    </lineage>
</organism>
<dbReference type="AlphaFoldDB" id="A0A8H6T839"/>
<feature type="region of interest" description="Disordered" evidence="1">
    <location>
        <begin position="1"/>
        <end position="20"/>
    </location>
</feature>
<feature type="region of interest" description="Disordered" evidence="1">
    <location>
        <begin position="26"/>
        <end position="88"/>
    </location>
</feature>
<feature type="region of interest" description="Disordered" evidence="1">
    <location>
        <begin position="176"/>
        <end position="250"/>
    </location>
</feature>
<evidence type="ECO:0000313" key="2">
    <source>
        <dbReference type="EMBL" id="KAF7312660.1"/>
    </source>
</evidence>
<dbReference type="OrthoDB" id="2554033at2759"/>
<proteinExistence type="predicted"/>
<evidence type="ECO:0000313" key="3">
    <source>
        <dbReference type="Proteomes" id="UP000636479"/>
    </source>
</evidence>
<accession>A0A8H6T839</accession>
<sequence length="250" mass="26657">MLTNADDASDINGSWRPTLPPQLFLSFATTTMSSSRPDRLPPATQPIPIAGKPRPRSMSVSSSDSRSTGSPSSPTTPPSVSPSTRINIPSPASSPILSYFLAQSPTKTPGSFPFRKFGAAPPMVFEEDESDIKEVSATHHARRASTAVAERLAQPGNPSLPDAHHERGQGVMRRLSLSGAFMSPDPTKRSRSPPTVPPNSAVSPTQSLPFGRDNTLPRRSATLSAGEGRPRRAPSPMGERILKGHFDGFN</sequence>
<dbReference type="GeneID" id="59342189"/>
<gene>
    <name evidence="2" type="ORF">MIND_00280200</name>
</gene>
<keyword evidence="3" id="KW-1185">Reference proteome</keyword>
<protein>
    <submittedName>
        <fullName evidence="2">Uncharacterized protein</fullName>
    </submittedName>
</protein>
<feature type="compositionally biased region" description="Low complexity" evidence="1">
    <location>
        <begin position="56"/>
        <end position="73"/>
    </location>
</feature>
<comment type="caution">
    <text evidence="2">The sequence shown here is derived from an EMBL/GenBank/DDBJ whole genome shotgun (WGS) entry which is preliminary data.</text>
</comment>
<dbReference type="Proteomes" id="UP000636479">
    <property type="component" value="Unassembled WGS sequence"/>
</dbReference>
<reference evidence="2" key="1">
    <citation type="submission" date="2020-05" db="EMBL/GenBank/DDBJ databases">
        <title>Mycena genomes resolve the evolution of fungal bioluminescence.</title>
        <authorList>
            <person name="Tsai I.J."/>
        </authorList>
    </citation>
    <scope>NUCLEOTIDE SEQUENCE</scope>
    <source>
        <strain evidence="2">171206Taipei</strain>
    </source>
</reference>
<name>A0A8H6T839_9AGAR</name>
<evidence type="ECO:0000256" key="1">
    <source>
        <dbReference type="SAM" id="MobiDB-lite"/>
    </source>
</evidence>
<feature type="compositionally biased region" description="Basic and acidic residues" evidence="1">
    <location>
        <begin position="240"/>
        <end position="250"/>
    </location>
</feature>
<dbReference type="EMBL" id="JACAZF010000002">
    <property type="protein sequence ID" value="KAF7312660.1"/>
    <property type="molecule type" value="Genomic_DNA"/>
</dbReference>